<keyword evidence="2" id="KW-1185">Reference proteome</keyword>
<dbReference type="Proteomes" id="UP000830395">
    <property type="component" value="Chromosome 29"/>
</dbReference>
<sequence length="177" mass="19519">MEKSVKPYLPEWQKNMDGKFPSWTANGEHSHGVADNTPWSYQALDNTDDISSQCGKVITEGNYGERWDGDFPNACPQSQQCKISVKEGPVARIQGILPEVASSPSSSSTYTHNASIAFSADCQEIPSGITPKIKYSNCPVYQHPSTEYLRPVPEDYIERMESLTSNNSVNDQLAAAQ</sequence>
<evidence type="ECO:0000313" key="1">
    <source>
        <dbReference type="EMBL" id="MCJ8749710.1"/>
    </source>
</evidence>
<dbReference type="EMBL" id="CM041003">
    <property type="protein sequence ID" value="MCJ8749710.1"/>
    <property type="molecule type" value="Genomic_DNA"/>
</dbReference>
<feature type="non-terminal residue" evidence="1">
    <location>
        <position position="177"/>
    </location>
</feature>
<proteinExistence type="predicted"/>
<evidence type="ECO:0000313" key="2">
    <source>
        <dbReference type="Proteomes" id="UP000830395"/>
    </source>
</evidence>
<protein>
    <submittedName>
        <fullName evidence="1">Uncharacterized protein</fullName>
    </submittedName>
</protein>
<gene>
    <name evidence="1" type="ORF">PDJAM_G00179390</name>
</gene>
<reference evidence="1" key="1">
    <citation type="submission" date="2020-02" db="EMBL/GenBank/DDBJ databases">
        <title>Genome sequencing of the panga catfish, Pangasius djambal.</title>
        <authorList>
            <person name="Wen M."/>
            <person name="Zahm M."/>
            <person name="Roques C."/>
            <person name="Cabau C."/>
            <person name="Klopp C."/>
            <person name="Donnadieu C."/>
            <person name="Jouanno E."/>
            <person name="Avarre J.-C."/>
            <person name="Campet M."/>
            <person name="Ha T."/>
            <person name="Dugue R."/>
            <person name="Lampietro C."/>
            <person name="Louis A."/>
            <person name="Herpin A."/>
            <person name="Echchiki A."/>
            <person name="Berthelot C."/>
            <person name="Parey E."/>
            <person name="Roest-Crollius H."/>
            <person name="Braasch I."/>
            <person name="Postlethwait J.H."/>
            <person name="Bobe J."/>
            <person name="Montfort J."/>
            <person name="Bouchez O."/>
            <person name="Begum T."/>
            <person name="Schartl M."/>
            <person name="Gustiano R."/>
            <person name="Guiguen Y."/>
        </authorList>
    </citation>
    <scope>NUCLEOTIDE SEQUENCE</scope>
    <source>
        <strain evidence="1">Pdj_M5554</strain>
    </source>
</reference>
<accession>A0ACC5ZNF4</accession>
<name>A0ACC5ZNF4_9TELE</name>
<comment type="caution">
    <text evidence="1">The sequence shown here is derived from an EMBL/GenBank/DDBJ whole genome shotgun (WGS) entry which is preliminary data.</text>
</comment>
<organism evidence="1 2">
    <name type="scientific">Pangasius djambal</name>
    <dbReference type="NCBI Taxonomy" id="1691987"/>
    <lineage>
        <taxon>Eukaryota</taxon>
        <taxon>Metazoa</taxon>
        <taxon>Chordata</taxon>
        <taxon>Craniata</taxon>
        <taxon>Vertebrata</taxon>
        <taxon>Euteleostomi</taxon>
        <taxon>Actinopterygii</taxon>
        <taxon>Neopterygii</taxon>
        <taxon>Teleostei</taxon>
        <taxon>Ostariophysi</taxon>
        <taxon>Siluriformes</taxon>
        <taxon>Pangasiidae</taxon>
        <taxon>Pangasius</taxon>
    </lineage>
</organism>